<keyword evidence="2" id="KW-1185">Reference proteome</keyword>
<sequence>MEKPLEKFARNRRFSCSDIRDSVRNWRSHVNPGVWQKLGSDPVECRVSGGGLAGRQALSEASGPERSVVVRRNLGPSGGGPAELRAFRRWSGGAVGPSGGGPADCRAFRRWSGGAVGPSGGGPAKCRAFMWWSGGTPAVVEEEQGGKSGLRSLP</sequence>
<organism evidence="1 2">
    <name type="scientific">Dendrobium thyrsiflorum</name>
    <name type="common">Pinecone-like raceme dendrobium</name>
    <name type="synonym">Orchid</name>
    <dbReference type="NCBI Taxonomy" id="117978"/>
    <lineage>
        <taxon>Eukaryota</taxon>
        <taxon>Viridiplantae</taxon>
        <taxon>Streptophyta</taxon>
        <taxon>Embryophyta</taxon>
        <taxon>Tracheophyta</taxon>
        <taxon>Spermatophyta</taxon>
        <taxon>Magnoliopsida</taxon>
        <taxon>Liliopsida</taxon>
        <taxon>Asparagales</taxon>
        <taxon>Orchidaceae</taxon>
        <taxon>Epidendroideae</taxon>
        <taxon>Malaxideae</taxon>
        <taxon>Dendrobiinae</taxon>
        <taxon>Dendrobium</taxon>
    </lineage>
</organism>
<accession>A0ABD0UD33</accession>
<dbReference type="EMBL" id="JANQDX010000016">
    <property type="protein sequence ID" value="KAL0910613.1"/>
    <property type="molecule type" value="Genomic_DNA"/>
</dbReference>
<dbReference type="Proteomes" id="UP001552299">
    <property type="component" value="Unassembled WGS sequence"/>
</dbReference>
<protein>
    <submittedName>
        <fullName evidence="1">Uncharacterized protein</fullName>
    </submittedName>
</protein>
<reference evidence="1 2" key="1">
    <citation type="journal article" date="2024" name="Plant Biotechnol. J.">
        <title>Dendrobium thyrsiflorum genome and its molecular insights into genes involved in important horticultural traits.</title>
        <authorList>
            <person name="Chen B."/>
            <person name="Wang J.Y."/>
            <person name="Zheng P.J."/>
            <person name="Li K.L."/>
            <person name="Liang Y.M."/>
            <person name="Chen X.F."/>
            <person name="Zhang C."/>
            <person name="Zhao X."/>
            <person name="He X."/>
            <person name="Zhang G.Q."/>
            <person name="Liu Z.J."/>
            <person name="Xu Q."/>
        </authorList>
    </citation>
    <scope>NUCLEOTIDE SEQUENCE [LARGE SCALE GENOMIC DNA]</scope>
    <source>
        <strain evidence="1">GZMU011</strain>
    </source>
</reference>
<comment type="caution">
    <text evidence="1">The sequence shown here is derived from an EMBL/GenBank/DDBJ whole genome shotgun (WGS) entry which is preliminary data.</text>
</comment>
<evidence type="ECO:0000313" key="1">
    <source>
        <dbReference type="EMBL" id="KAL0910613.1"/>
    </source>
</evidence>
<gene>
    <name evidence="1" type="ORF">M5K25_021613</name>
</gene>
<evidence type="ECO:0000313" key="2">
    <source>
        <dbReference type="Proteomes" id="UP001552299"/>
    </source>
</evidence>
<name>A0ABD0UD33_DENTH</name>
<proteinExistence type="predicted"/>
<dbReference type="AlphaFoldDB" id="A0ABD0UD33"/>